<dbReference type="CDD" id="cd04489">
    <property type="entry name" value="ExoVII_LU_OBF"/>
    <property type="match status" value="1"/>
</dbReference>
<comment type="subcellular location">
    <subcellularLocation>
        <location evidence="5 6">Cytoplasm</location>
    </subcellularLocation>
</comment>
<reference evidence="9" key="1">
    <citation type="submission" date="2021-03" db="EMBL/GenBank/DDBJ databases">
        <title>Taxonomic study of Clostridium polyendosporum from meadow-gley soil under rice.</title>
        <authorList>
            <person name="Kobayashi H."/>
            <person name="Tanizawa Y."/>
            <person name="Yagura M."/>
        </authorList>
    </citation>
    <scope>NUCLEOTIDE SEQUENCE</scope>
    <source>
        <strain evidence="9">JCM 30710</strain>
    </source>
</reference>
<dbReference type="GO" id="GO:0005737">
    <property type="term" value="C:cytoplasm"/>
    <property type="evidence" value="ECO:0007669"/>
    <property type="project" value="UniProtKB-SubCell"/>
</dbReference>
<keyword evidence="1 5" id="KW-0963">Cytoplasm</keyword>
<keyword evidence="2 5" id="KW-0540">Nuclease</keyword>
<dbReference type="InterPro" id="IPR025824">
    <property type="entry name" value="OB-fold_nuc-bd_dom"/>
</dbReference>
<evidence type="ECO:0000259" key="7">
    <source>
        <dbReference type="Pfam" id="PF02601"/>
    </source>
</evidence>
<accession>A0A919VDF6</accession>
<evidence type="ECO:0000256" key="5">
    <source>
        <dbReference type="HAMAP-Rule" id="MF_00378"/>
    </source>
</evidence>
<feature type="domain" description="Exonuclease VII large subunit C-terminal" evidence="7">
    <location>
        <begin position="124"/>
        <end position="344"/>
    </location>
</feature>
<comment type="function">
    <text evidence="5">Bidirectionally degrades single-stranded DNA into large acid-insoluble oligonucleotides, which are then degraded further into small acid-soluble oligonucleotides.</text>
</comment>
<gene>
    <name evidence="5 9" type="primary">xseA</name>
    <name evidence="9" type="ORF">CPJCM30710_06100</name>
</gene>
<proteinExistence type="inferred from homology"/>
<dbReference type="RefSeq" id="WP_212902694.1">
    <property type="nucleotide sequence ID" value="NZ_BOPZ01000003.1"/>
</dbReference>
<dbReference type="EMBL" id="BOPZ01000003">
    <property type="protein sequence ID" value="GIM27944.1"/>
    <property type="molecule type" value="Genomic_DNA"/>
</dbReference>
<evidence type="ECO:0000256" key="1">
    <source>
        <dbReference type="ARBA" id="ARBA00022490"/>
    </source>
</evidence>
<dbReference type="PANTHER" id="PTHR30008:SF0">
    <property type="entry name" value="EXODEOXYRIBONUCLEASE 7 LARGE SUBUNIT"/>
    <property type="match status" value="1"/>
</dbReference>
<dbReference type="Pfam" id="PF02601">
    <property type="entry name" value="Exonuc_VII_L"/>
    <property type="match status" value="1"/>
</dbReference>
<keyword evidence="3 5" id="KW-0378">Hydrolase</keyword>
<organism evidence="9 10">
    <name type="scientific">Clostridium polyendosporum</name>
    <dbReference type="NCBI Taxonomy" id="69208"/>
    <lineage>
        <taxon>Bacteria</taxon>
        <taxon>Bacillati</taxon>
        <taxon>Bacillota</taxon>
        <taxon>Clostridia</taxon>
        <taxon>Eubacteriales</taxon>
        <taxon>Clostridiaceae</taxon>
        <taxon>Clostridium</taxon>
    </lineage>
</organism>
<evidence type="ECO:0000259" key="8">
    <source>
        <dbReference type="Pfam" id="PF13742"/>
    </source>
</evidence>
<dbReference type="HAMAP" id="MF_00378">
    <property type="entry name" value="Exonuc_7_L"/>
    <property type="match status" value="1"/>
</dbReference>
<name>A0A919VDF6_9CLOT</name>
<sequence>MIIKTLSVTEVNNYLKKIVDNDFILNNLNVKGEISNLKVHSSGHIYFSLKDDLCKINCIMFRSDAASLTFKPKDGMKVEMKCRLSTYVKDGTYQLYCRQLKQGGIGDLFVQFQLLKEDLFKEGLFDEQYKKPIPSFPQRIGVVTSPTGAAIKDIINVVKRRNSFVDIVLYPSLVQGEGASEDLIKGIEFFNKNNTVDIIIIGRGGGSIEELWAFNDKNLAYTIFKSKIPIISGIGHEVDFTIADFVSDIRAATPSAAAEIAVPQLSEIIDKILNTSDILKRSISRILSLEKNRIGSCEKLLKTYSPLELIVNEYNKIDNLKDKLNKSIHKRVDNTYLELRNANNLLVAFNPTNVLNKGYAIIEDSKDRIIRDLEHLRKENEIKITLKDGSTKITISSIE</sequence>
<evidence type="ECO:0000256" key="2">
    <source>
        <dbReference type="ARBA" id="ARBA00022722"/>
    </source>
</evidence>
<dbReference type="GO" id="GO:0008855">
    <property type="term" value="F:exodeoxyribonuclease VII activity"/>
    <property type="evidence" value="ECO:0007669"/>
    <property type="project" value="UniProtKB-UniRule"/>
</dbReference>
<comment type="caution">
    <text evidence="9">The sequence shown here is derived from an EMBL/GenBank/DDBJ whole genome shotgun (WGS) entry which is preliminary data.</text>
</comment>
<dbReference type="EC" id="3.1.11.6" evidence="5"/>
<dbReference type="PANTHER" id="PTHR30008">
    <property type="entry name" value="EXODEOXYRIBONUCLEASE 7 LARGE SUBUNIT"/>
    <property type="match status" value="1"/>
</dbReference>
<dbReference type="GO" id="GO:0006308">
    <property type="term" value="P:DNA catabolic process"/>
    <property type="evidence" value="ECO:0007669"/>
    <property type="project" value="UniProtKB-UniRule"/>
</dbReference>
<dbReference type="GO" id="GO:0009318">
    <property type="term" value="C:exodeoxyribonuclease VII complex"/>
    <property type="evidence" value="ECO:0007669"/>
    <property type="project" value="UniProtKB-UniRule"/>
</dbReference>
<feature type="domain" description="OB-fold nucleic acid binding" evidence="8">
    <location>
        <begin position="6"/>
        <end position="100"/>
    </location>
</feature>
<comment type="subunit">
    <text evidence="5">Heterooligomer composed of large and small subunits.</text>
</comment>
<evidence type="ECO:0000313" key="9">
    <source>
        <dbReference type="EMBL" id="GIM27944.1"/>
    </source>
</evidence>
<dbReference type="Pfam" id="PF13742">
    <property type="entry name" value="tRNA_anti_2"/>
    <property type="match status" value="1"/>
</dbReference>
<comment type="catalytic activity">
    <reaction evidence="5 6">
        <text>Exonucleolytic cleavage in either 5'- to 3'- or 3'- to 5'-direction to yield nucleoside 5'-phosphates.</text>
        <dbReference type="EC" id="3.1.11.6"/>
    </reaction>
</comment>
<keyword evidence="4 5" id="KW-0269">Exonuclease</keyword>
<dbReference type="GO" id="GO:0003676">
    <property type="term" value="F:nucleic acid binding"/>
    <property type="evidence" value="ECO:0007669"/>
    <property type="project" value="InterPro"/>
</dbReference>
<keyword evidence="10" id="KW-1185">Reference proteome</keyword>
<dbReference type="InterPro" id="IPR003753">
    <property type="entry name" value="Exonuc_VII_L"/>
</dbReference>
<protein>
    <recommendedName>
        <fullName evidence="5">Exodeoxyribonuclease 7 large subunit</fullName>
        <ecNumber evidence="5">3.1.11.6</ecNumber>
    </recommendedName>
    <alternativeName>
        <fullName evidence="5">Exodeoxyribonuclease VII large subunit</fullName>
        <shortName evidence="5">Exonuclease VII large subunit</shortName>
    </alternativeName>
</protein>
<dbReference type="InterPro" id="IPR020579">
    <property type="entry name" value="Exonuc_VII_lsu_C"/>
</dbReference>
<dbReference type="NCBIfam" id="TIGR00237">
    <property type="entry name" value="xseA"/>
    <property type="match status" value="1"/>
</dbReference>
<dbReference type="AlphaFoldDB" id="A0A919VDF6"/>
<evidence type="ECO:0000256" key="3">
    <source>
        <dbReference type="ARBA" id="ARBA00022801"/>
    </source>
</evidence>
<evidence type="ECO:0000256" key="6">
    <source>
        <dbReference type="RuleBase" id="RU004355"/>
    </source>
</evidence>
<evidence type="ECO:0000256" key="4">
    <source>
        <dbReference type="ARBA" id="ARBA00022839"/>
    </source>
</evidence>
<comment type="similarity">
    <text evidence="5 6">Belongs to the XseA family.</text>
</comment>
<evidence type="ECO:0000313" key="10">
    <source>
        <dbReference type="Proteomes" id="UP000679179"/>
    </source>
</evidence>
<dbReference type="Proteomes" id="UP000679179">
    <property type="component" value="Unassembled WGS sequence"/>
</dbReference>